<gene>
    <name evidence="3" type="ORF">OHK93_002799</name>
</gene>
<evidence type="ECO:0000313" key="4">
    <source>
        <dbReference type="Proteomes" id="UP001161017"/>
    </source>
</evidence>
<dbReference type="Pfam" id="PF22669">
    <property type="entry name" value="Exo_endo_phos2"/>
    <property type="match status" value="2"/>
</dbReference>
<organism evidence="3 4">
    <name type="scientific">Ramalina farinacea</name>
    <dbReference type="NCBI Taxonomy" id="258253"/>
    <lineage>
        <taxon>Eukaryota</taxon>
        <taxon>Fungi</taxon>
        <taxon>Dikarya</taxon>
        <taxon>Ascomycota</taxon>
        <taxon>Pezizomycotina</taxon>
        <taxon>Lecanoromycetes</taxon>
        <taxon>OSLEUM clade</taxon>
        <taxon>Lecanoromycetidae</taxon>
        <taxon>Lecanorales</taxon>
        <taxon>Lecanorineae</taxon>
        <taxon>Ramalinaceae</taxon>
        <taxon>Ramalina</taxon>
    </lineage>
</organism>
<dbReference type="EMBL" id="JAPUFD010000015">
    <property type="protein sequence ID" value="MDI1491590.1"/>
    <property type="molecule type" value="Genomic_DNA"/>
</dbReference>
<feature type="region of interest" description="Disordered" evidence="1">
    <location>
        <begin position="87"/>
        <end position="134"/>
    </location>
</feature>
<evidence type="ECO:0000256" key="1">
    <source>
        <dbReference type="SAM" id="MobiDB-lite"/>
    </source>
</evidence>
<dbReference type="PANTHER" id="PTHR11200">
    <property type="entry name" value="INOSITOL 5-PHOSPHATASE"/>
    <property type="match status" value="1"/>
</dbReference>
<feature type="compositionally biased region" description="Basic and acidic residues" evidence="1">
    <location>
        <begin position="89"/>
        <end position="114"/>
    </location>
</feature>
<keyword evidence="4" id="KW-1185">Reference proteome</keyword>
<feature type="region of interest" description="Disordered" evidence="1">
    <location>
        <begin position="524"/>
        <end position="545"/>
    </location>
</feature>
<reference evidence="3" key="1">
    <citation type="journal article" date="2023" name="Genome Biol. Evol.">
        <title>First Whole Genome Sequence and Flow Cytometry Genome Size Data for the Lichen-Forming Fungus Ramalina farinacea (Ascomycota).</title>
        <authorList>
            <person name="Llewellyn T."/>
            <person name="Mian S."/>
            <person name="Hill R."/>
            <person name="Leitch I.J."/>
            <person name="Gaya E."/>
        </authorList>
    </citation>
    <scope>NUCLEOTIDE SEQUENCE</scope>
    <source>
        <strain evidence="3">LIQ254RAFAR</strain>
    </source>
</reference>
<feature type="region of interest" description="Disordered" evidence="1">
    <location>
        <begin position="1"/>
        <end position="28"/>
    </location>
</feature>
<dbReference type="Gene3D" id="2.60.40.10">
    <property type="entry name" value="Immunoglobulins"/>
    <property type="match status" value="1"/>
</dbReference>
<dbReference type="InterPro" id="IPR036691">
    <property type="entry name" value="Endo/exonu/phosph_ase_sf"/>
</dbReference>
<feature type="region of interest" description="Disordered" evidence="1">
    <location>
        <begin position="333"/>
        <end position="386"/>
    </location>
</feature>
<dbReference type="InterPro" id="IPR046985">
    <property type="entry name" value="IP5"/>
</dbReference>
<dbReference type="InterPro" id="IPR000300">
    <property type="entry name" value="IPPc"/>
</dbReference>
<dbReference type="Proteomes" id="UP001161017">
    <property type="component" value="Unassembled WGS sequence"/>
</dbReference>
<dbReference type="Gene3D" id="3.60.10.10">
    <property type="entry name" value="Endonuclease/exonuclease/phosphatase"/>
    <property type="match status" value="1"/>
</dbReference>
<dbReference type="AlphaFoldDB" id="A0AA43QS54"/>
<evidence type="ECO:0000259" key="2">
    <source>
        <dbReference type="SMART" id="SM00128"/>
    </source>
</evidence>
<feature type="domain" description="Inositol polyphosphate-related phosphatase" evidence="2">
    <location>
        <begin position="49"/>
        <end position="505"/>
    </location>
</feature>
<sequence>MSSKPDLPLDPTPGAFPTSPEPESPVHVDPQLTLAQAVYKRRAEYTVKRKIRIKVGTWNVASLNGTEKDIKGWFVDGKGISERLSGVTLHDEGGTEDDGAKPIESVEHQEERGGNKYRSIPKSKASSTLPKNDPGTVIGGDEIGLYVLGLQEIVDISSPTETFKSYTDTGQTRKWKQAMAEALPPGYHRVAEQQLLGLFIVVYASPEFLPEISNISVSSVGTGLFGYMANKGSVSVRIILGETTRLVFINCHLSAGTEKSSLERRNWDAAQILGKTKFEPVDDGVHPKKNKPEMIGDEDFAFWLGDLNYRLEGIPDEDVRRLLMLHTRGEYAQGRASEPKIAQEISGKGPKAAVSEVRNRHEFPGEDEAISPSSSRSNDDSASRVSTEYSIHNNHIDTDSASTDHIDPSVDPTSLKATLDSLLSHDQLHQQIRSHRCFHQGWREGDIHFLPTYKYDVGSVGLFDTSEKKRGPSFCDRILFRSRQDRLEYEKMSAEQSAAKVKETQMEIQGVMEAARDESVLFDYDPENDGAEAEEAENDSQALEDKPLTRELNYLHLEEYTSHQRVLSSDHKPITALYDVDYFSYDPESRARIRHQIAREFDQAENEGRPVITIVQSRSLDSPYPTDLSPGDHSIDFGNVRYRLPASCSLTVANIGPVAAVLGFIDRPSETPAHYSGVAPEWLAISFDRESDNQNANPHALHEYTVQPGDAISIELTIFVSNIGHVRQLNRRQQSLDENLVLRVQNGRDHFIPIHGNWQQSAFGRSIPELTRLPTSCVRQLQHYVWNDDPAKPAPRSAPAEFVRLTNDLATAVAAAIEQGCDKLKSSPKWISQPGWPFLGQTERPASTNEALQVHARELFDTGADLAADWAHGEDAFVRAEAIATLLIEFVDQLYDGVVPPHVTAELDTGIIQRYRSRKPEDVEEAQGYVLEVMSQCPANSTCFTFIVFMLADIARQVAAGARETTFRTPAGIGGEALRQLTEGVYAQYFAEHLFRLPAGMSEKDKKASIARMRIVMELFQGASDNDV</sequence>
<dbReference type="Pfam" id="PF21310">
    <property type="entry name" value="OCRL-like_ASH"/>
    <property type="match status" value="1"/>
</dbReference>
<proteinExistence type="predicted"/>
<name>A0AA43QS54_9LECA</name>
<accession>A0AA43QS54</accession>
<protein>
    <recommendedName>
        <fullName evidence="2">Inositol polyphosphate-related phosphatase domain-containing protein</fullName>
    </recommendedName>
</protein>
<dbReference type="SMART" id="SM00128">
    <property type="entry name" value="IPPc"/>
    <property type="match status" value="1"/>
</dbReference>
<dbReference type="GO" id="GO:0046856">
    <property type="term" value="P:phosphatidylinositol dephosphorylation"/>
    <property type="evidence" value="ECO:0007669"/>
    <property type="project" value="InterPro"/>
</dbReference>
<dbReference type="InterPro" id="IPR013783">
    <property type="entry name" value="Ig-like_fold"/>
</dbReference>
<dbReference type="PANTHER" id="PTHR11200:SF300">
    <property type="entry name" value="TYPE II INOSITOL 1,4,5-TRISPHOSPHATE 5-PHOSPHATASE"/>
    <property type="match status" value="1"/>
</dbReference>
<feature type="compositionally biased region" description="Acidic residues" evidence="1">
    <location>
        <begin position="524"/>
        <end position="538"/>
    </location>
</feature>
<dbReference type="SUPFAM" id="SSF56219">
    <property type="entry name" value="DNase I-like"/>
    <property type="match status" value="1"/>
</dbReference>
<dbReference type="GO" id="GO:0004439">
    <property type="term" value="F:phosphatidylinositol-4,5-bisphosphate 5-phosphatase activity"/>
    <property type="evidence" value="ECO:0007669"/>
    <property type="project" value="TreeGrafter"/>
</dbReference>
<dbReference type="InterPro" id="IPR048869">
    <property type="entry name" value="OCRL-1_2_ASH"/>
</dbReference>
<comment type="caution">
    <text evidence="3">The sequence shown here is derived from an EMBL/GenBank/DDBJ whole genome shotgun (WGS) entry which is preliminary data.</text>
</comment>
<evidence type="ECO:0000313" key="3">
    <source>
        <dbReference type="EMBL" id="MDI1491590.1"/>
    </source>
</evidence>